<evidence type="ECO:0000313" key="1">
    <source>
        <dbReference type="EMBL" id="VFK45535.1"/>
    </source>
</evidence>
<protein>
    <submittedName>
        <fullName evidence="1">Uncharacterized protein</fullName>
    </submittedName>
</protein>
<organism evidence="1">
    <name type="scientific">Candidatus Kentrum sp. TC</name>
    <dbReference type="NCBI Taxonomy" id="2126339"/>
    <lineage>
        <taxon>Bacteria</taxon>
        <taxon>Pseudomonadati</taxon>
        <taxon>Pseudomonadota</taxon>
        <taxon>Gammaproteobacteria</taxon>
        <taxon>Candidatus Kentrum</taxon>
    </lineage>
</organism>
<proteinExistence type="predicted"/>
<dbReference type="EMBL" id="CAADFT010000050">
    <property type="protein sequence ID" value="VFK45535.1"/>
    <property type="molecule type" value="Genomic_DNA"/>
</dbReference>
<gene>
    <name evidence="1" type="ORF">BECKTC1821E_GA0114239_105014</name>
</gene>
<dbReference type="AlphaFoldDB" id="A0A450YVK3"/>
<reference evidence="1" key="1">
    <citation type="submission" date="2019-02" db="EMBL/GenBank/DDBJ databases">
        <authorList>
            <person name="Gruber-Vodicka R. H."/>
            <person name="Seah K. B. B."/>
        </authorList>
    </citation>
    <scope>NUCLEOTIDE SEQUENCE</scope>
    <source>
        <strain evidence="1">BECK_BZ125</strain>
    </source>
</reference>
<sequence length="63" mass="7478">MQESGKTGYIRSPLPGKFQGFGKIKIPKNRRPRKKYPVWILARSADMFNKISKRFFESRNIYL</sequence>
<name>A0A450YVK3_9GAMM</name>
<accession>A0A450YVK3</accession>